<keyword evidence="6" id="KW-1185">Reference proteome</keyword>
<dbReference type="SUPFAM" id="SSF56235">
    <property type="entry name" value="N-terminal nucleophile aminohydrolases (Ntn hydrolases)"/>
    <property type="match status" value="1"/>
</dbReference>
<dbReference type="VEuPathDB" id="FungiDB:BD410DRAFT_767344"/>
<dbReference type="GO" id="GO:0005737">
    <property type="term" value="C:cytoplasm"/>
    <property type="evidence" value="ECO:0007669"/>
    <property type="project" value="TreeGrafter"/>
</dbReference>
<evidence type="ECO:0000313" key="6">
    <source>
        <dbReference type="Proteomes" id="UP000294933"/>
    </source>
</evidence>
<feature type="binding site" evidence="2">
    <location>
        <begin position="296"/>
        <end position="299"/>
    </location>
    <ligand>
        <name>substrate</name>
    </ligand>
</feature>
<dbReference type="InterPro" id="IPR029055">
    <property type="entry name" value="Ntn_hydrolases_N"/>
</dbReference>
<dbReference type="AlphaFoldDB" id="A0A4Y7QAC1"/>
<dbReference type="PANTHER" id="PTHR10188:SF43">
    <property type="entry name" value="ASPARAGINASE (EUROFUNG)"/>
    <property type="match status" value="1"/>
</dbReference>
<dbReference type="CDD" id="cd04701">
    <property type="entry name" value="Asparaginase_2"/>
    <property type="match status" value="1"/>
</dbReference>
<evidence type="ECO:0000256" key="2">
    <source>
        <dbReference type="PIRSR" id="PIRSR600246-2"/>
    </source>
</evidence>
<feature type="active site" description="Nucleophile" evidence="1">
    <location>
        <position position="225"/>
    </location>
</feature>
<feature type="site" description="Cleavage; by autolysis" evidence="3">
    <location>
        <begin position="224"/>
        <end position="225"/>
    </location>
</feature>
<name>A0A4Y7QAC1_9AGAM</name>
<dbReference type="Pfam" id="PF01112">
    <property type="entry name" value="Asparaginase_2"/>
    <property type="match status" value="2"/>
</dbReference>
<evidence type="ECO:0000313" key="5">
    <source>
        <dbReference type="EMBL" id="TDL24178.1"/>
    </source>
</evidence>
<dbReference type="InterPro" id="IPR000246">
    <property type="entry name" value="Peptidase_T2"/>
</dbReference>
<evidence type="ECO:0000256" key="4">
    <source>
        <dbReference type="SAM" id="MobiDB-lite"/>
    </source>
</evidence>
<feature type="binding site" evidence="2">
    <location>
        <begin position="253"/>
        <end position="256"/>
    </location>
    <ligand>
        <name>substrate</name>
    </ligand>
</feature>
<dbReference type="PANTHER" id="PTHR10188">
    <property type="entry name" value="L-ASPARAGINASE"/>
    <property type="match status" value="1"/>
</dbReference>
<proteinExistence type="predicted"/>
<feature type="region of interest" description="Disordered" evidence="4">
    <location>
        <begin position="1"/>
        <end position="27"/>
    </location>
</feature>
<dbReference type="Gene3D" id="3.60.20.30">
    <property type="entry name" value="(Glycosyl)asparaginase"/>
    <property type="match status" value="1"/>
</dbReference>
<dbReference type="EMBL" id="ML170167">
    <property type="protein sequence ID" value="TDL24178.1"/>
    <property type="molecule type" value="Genomic_DNA"/>
</dbReference>
<accession>A0A4Y7QAC1</accession>
<dbReference type="OrthoDB" id="2262349at2759"/>
<organism evidence="5 6">
    <name type="scientific">Rickenella mellea</name>
    <dbReference type="NCBI Taxonomy" id="50990"/>
    <lineage>
        <taxon>Eukaryota</taxon>
        <taxon>Fungi</taxon>
        <taxon>Dikarya</taxon>
        <taxon>Basidiomycota</taxon>
        <taxon>Agaricomycotina</taxon>
        <taxon>Agaricomycetes</taxon>
        <taxon>Hymenochaetales</taxon>
        <taxon>Rickenellaceae</taxon>
        <taxon>Rickenella</taxon>
    </lineage>
</organism>
<protein>
    <submittedName>
        <fullName evidence="5">Asparaginase</fullName>
    </submittedName>
</protein>
<evidence type="ECO:0000256" key="1">
    <source>
        <dbReference type="PIRSR" id="PIRSR600246-1"/>
    </source>
</evidence>
<gene>
    <name evidence="5" type="ORF">BD410DRAFT_767344</name>
</gene>
<reference evidence="5 6" key="1">
    <citation type="submission" date="2018-06" db="EMBL/GenBank/DDBJ databases">
        <title>A transcriptomic atlas of mushroom development highlights an independent origin of complex multicellularity.</title>
        <authorList>
            <consortium name="DOE Joint Genome Institute"/>
            <person name="Krizsan K."/>
            <person name="Almasi E."/>
            <person name="Merenyi Z."/>
            <person name="Sahu N."/>
            <person name="Viragh M."/>
            <person name="Koszo T."/>
            <person name="Mondo S."/>
            <person name="Kiss B."/>
            <person name="Balint B."/>
            <person name="Kues U."/>
            <person name="Barry K."/>
            <person name="Hegedus J.C."/>
            <person name="Henrissat B."/>
            <person name="Johnson J."/>
            <person name="Lipzen A."/>
            <person name="Ohm R."/>
            <person name="Nagy I."/>
            <person name="Pangilinan J."/>
            <person name="Yan J."/>
            <person name="Xiong Y."/>
            <person name="Grigoriev I.V."/>
            <person name="Hibbett D.S."/>
            <person name="Nagy L.G."/>
        </authorList>
    </citation>
    <scope>NUCLEOTIDE SEQUENCE [LARGE SCALE GENOMIC DNA]</scope>
    <source>
        <strain evidence="5 6">SZMC22713</strain>
    </source>
</reference>
<dbReference type="GO" id="GO:0016787">
    <property type="term" value="F:hydrolase activity"/>
    <property type="evidence" value="ECO:0007669"/>
    <property type="project" value="InterPro"/>
</dbReference>
<dbReference type="Proteomes" id="UP000294933">
    <property type="component" value="Unassembled WGS sequence"/>
</dbReference>
<evidence type="ECO:0000256" key="3">
    <source>
        <dbReference type="PIRSR" id="PIRSR600246-3"/>
    </source>
</evidence>
<sequence length="382" mass="40790">MAETASTIGEKPLLSTSTTGTKPHNKVSRHVLVIHGGAGTMTKEGSTPAQRAEYHSALKRALRAGYTVLSEGGEAMDAAVAAVTVLEDCPLFNCAKGAVFNVAGRNELEASIMLSKPPTTHPEIPASRRGLGLTLLTRMRNPSQAARALYLSPTEAPHTMLSGPVAENLAADTGEQLVDPSYFFTESRWLEHRRGLGLPAEPYPPGQKPSDDGPSVLLDLTPTGTVGAVALDKNGCIASVTSTGGRTNKLVGRIGDTPQMSAGFWAEEWPVEGWWTRTFRKLTRRSSRRAVGVSGTGDGDYFIRCDTAATLAHRMKFLNESVEKASKSVVEELKLNGGLGGVIALDEQGNFSLTMNSSGMYRGVIREDGVPQTAIFHDDILE</sequence>
<dbReference type="STRING" id="50990.A0A4Y7QAC1"/>